<comment type="caution">
    <text evidence="11">The sequence shown here is derived from an EMBL/GenBank/DDBJ whole genome shotgun (WGS) entry which is preliminary data.</text>
</comment>
<dbReference type="InterPro" id="IPR015376">
    <property type="entry name" value="Znr_NADH_PPase"/>
</dbReference>
<dbReference type="InterPro" id="IPR049734">
    <property type="entry name" value="NudC-like_C"/>
</dbReference>
<dbReference type="SUPFAM" id="SSF55811">
    <property type="entry name" value="Nudix"/>
    <property type="match status" value="1"/>
</dbReference>
<dbReference type="Pfam" id="PF00293">
    <property type="entry name" value="NUDIX"/>
    <property type="match status" value="1"/>
</dbReference>
<dbReference type="GO" id="GO:0016787">
    <property type="term" value="F:hydrolase activity"/>
    <property type="evidence" value="ECO:0007669"/>
    <property type="project" value="UniProtKB-KW"/>
</dbReference>
<keyword evidence="5" id="KW-0479">Metal-binding</keyword>
<keyword evidence="6 11" id="KW-0378">Hydrolase</keyword>
<comment type="catalytic activity">
    <reaction evidence="9">
        <text>a 5'-end NAD(+)-phospho-ribonucleoside in mRNA + H2O = a 5'-end phospho-adenosine-phospho-ribonucleoside in mRNA + beta-nicotinamide D-ribonucleotide + 2 H(+)</text>
        <dbReference type="Rhea" id="RHEA:60876"/>
        <dbReference type="Rhea" id="RHEA-COMP:15698"/>
        <dbReference type="Rhea" id="RHEA-COMP:15719"/>
        <dbReference type="ChEBI" id="CHEBI:14649"/>
        <dbReference type="ChEBI" id="CHEBI:15377"/>
        <dbReference type="ChEBI" id="CHEBI:15378"/>
        <dbReference type="ChEBI" id="CHEBI:144029"/>
        <dbReference type="ChEBI" id="CHEBI:144051"/>
    </reaction>
    <physiologicalReaction direction="left-to-right" evidence="9">
        <dbReference type="Rhea" id="RHEA:60877"/>
    </physiologicalReaction>
</comment>
<dbReference type="RefSeq" id="WP_377212887.1">
    <property type="nucleotide sequence ID" value="NZ_JBHTJV010000009.1"/>
</dbReference>
<keyword evidence="8" id="KW-0520">NAD</keyword>
<comment type="cofactor">
    <cofactor evidence="2">
        <name>Zn(2+)</name>
        <dbReference type="ChEBI" id="CHEBI:29105"/>
    </cofactor>
</comment>
<dbReference type="InterPro" id="IPR015375">
    <property type="entry name" value="NADH_PPase-like_N"/>
</dbReference>
<evidence type="ECO:0000256" key="2">
    <source>
        <dbReference type="ARBA" id="ARBA00001947"/>
    </source>
</evidence>
<evidence type="ECO:0000256" key="9">
    <source>
        <dbReference type="ARBA" id="ARBA00023679"/>
    </source>
</evidence>
<dbReference type="EC" id="3.6.1.22" evidence="4"/>
<dbReference type="InterPro" id="IPR015797">
    <property type="entry name" value="NUDIX_hydrolase-like_dom_sf"/>
</dbReference>
<dbReference type="PROSITE" id="PS00893">
    <property type="entry name" value="NUDIX_BOX"/>
    <property type="match status" value="1"/>
</dbReference>
<evidence type="ECO:0000256" key="7">
    <source>
        <dbReference type="ARBA" id="ARBA00022842"/>
    </source>
</evidence>
<name>A0ABW3FH50_9HYPH</name>
<feature type="domain" description="Nudix hydrolase" evidence="10">
    <location>
        <begin position="182"/>
        <end position="313"/>
    </location>
</feature>
<organism evidence="11 12">
    <name type="scientific">Pseudahrensia aquimaris</name>
    <dbReference type="NCBI Taxonomy" id="744461"/>
    <lineage>
        <taxon>Bacteria</taxon>
        <taxon>Pseudomonadati</taxon>
        <taxon>Pseudomonadota</taxon>
        <taxon>Alphaproteobacteria</taxon>
        <taxon>Hyphomicrobiales</taxon>
        <taxon>Ahrensiaceae</taxon>
        <taxon>Pseudahrensia</taxon>
    </lineage>
</organism>
<evidence type="ECO:0000256" key="6">
    <source>
        <dbReference type="ARBA" id="ARBA00022801"/>
    </source>
</evidence>
<dbReference type="NCBIfam" id="NF001299">
    <property type="entry name" value="PRK00241.1"/>
    <property type="match status" value="1"/>
</dbReference>
<accession>A0ABW3FH50</accession>
<evidence type="ECO:0000256" key="3">
    <source>
        <dbReference type="ARBA" id="ARBA00009595"/>
    </source>
</evidence>
<dbReference type="CDD" id="cd03429">
    <property type="entry name" value="NUDIX_NADH_pyrophosphatase_Nudt13"/>
    <property type="match status" value="1"/>
</dbReference>
<protein>
    <recommendedName>
        <fullName evidence="4">NAD(+) diphosphatase</fullName>
        <ecNumber evidence="4">3.6.1.22</ecNumber>
    </recommendedName>
</protein>
<dbReference type="Pfam" id="PF09297">
    <property type="entry name" value="Zn_ribbon_NUD"/>
    <property type="match status" value="1"/>
</dbReference>
<evidence type="ECO:0000256" key="5">
    <source>
        <dbReference type="ARBA" id="ARBA00022723"/>
    </source>
</evidence>
<keyword evidence="7" id="KW-0460">Magnesium</keyword>
<dbReference type="PANTHER" id="PTHR42904">
    <property type="entry name" value="NUDIX HYDROLASE, NUDC SUBFAMILY"/>
    <property type="match status" value="1"/>
</dbReference>
<dbReference type="Gene3D" id="3.90.79.20">
    <property type="match status" value="1"/>
</dbReference>
<keyword evidence="12" id="KW-1185">Reference proteome</keyword>
<reference evidence="12" key="1">
    <citation type="journal article" date="2019" name="Int. J. Syst. Evol. Microbiol.">
        <title>The Global Catalogue of Microorganisms (GCM) 10K type strain sequencing project: providing services to taxonomists for standard genome sequencing and annotation.</title>
        <authorList>
            <consortium name="The Broad Institute Genomics Platform"/>
            <consortium name="The Broad Institute Genome Sequencing Center for Infectious Disease"/>
            <person name="Wu L."/>
            <person name="Ma J."/>
        </authorList>
    </citation>
    <scope>NUCLEOTIDE SEQUENCE [LARGE SCALE GENOMIC DNA]</scope>
    <source>
        <strain evidence="12">CCUG 60023</strain>
    </source>
</reference>
<comment type="cofactor">
    <cofactor evidence="1">
        <name>Mg(2+)</name>
        <dbReference type="ChEBI" id="CHEBI:18420"/>
    </cofactor>
</comment>
<evidence type="ECO:0000313" key="12">
    <source>
        <dbReference type="Proteomes" id="UP001597101"/>
    </source>
</evidence>
<dbReference type="Proteomes" id="UP001597101">
    <property type="component" value="Unassembled WGS sequence"/>
</dbReference>
<dbReference type="Gene3D" id="3.90.79.10">
    <property type="entry name" value="Nucleoside Triphosphate Pyrophosphohydrolase"/>
    <property type="match status" value="1"/>
</dbReference>
<evidence type="ECO:0000256" key="4">
    <source>
        <dbReference type="ARBA" id="ARBA00012381"/>
    </source>
</evidence>
<dbReference type="InterPro" id="IPR000086">
    <property type="entry name" value="NUDIX_hydrolase_dom"/>
</dbReference>
<evidence type="ECO:0000313" key="11">
    <source>
        <dbReference type="EMBL" id="MFD0917048.1"/>
    </source>
</evidence>
<dbReference type="PROSITE" id="PS51462">
    <property type="entry name" value="NUDIX"/>
    <property type="match status" value="1"/>
</dbReference>
<gene>
    <name evidence="11" type="primary">nudC</name>
    <name evidence="11" type="ORF">ACFQ14_11565</name>
</gene>
<sequence>MTKPFMHPDFAPSETSAKLAFAGGRLDRLSEERDENCLNSALADPTARAMGFARGRVLLSFETDETGVAVMTKDALEPFAPKWDRAVLMGFAETAPRLAVPLGINPDDEDFSLPEHFKAVDFRSLALQGLLDHETLGMVAHGGSLIAWHSTHRFCARCGNETESRIGGVKRSCPSCEKDHFPRTDPVVIMLTTKGEKCLLGRSHHFPTGMYSALAGFVEPGESLESAVRRETFEESGIRIGDVRYHASQPWPFPHTLMIGCYGEALDSEINMDAIELDDCRWFTRDEVRDILAGGGPKNDDGTPKFFMPPKMAIANRLVADWVKDG</sequence>
<evidence type="ECO:0000259" key="10">
    <source>
        <dbReference type="PROSITE" id="PS51462"/>
    </source>
</evidence>
<dbReference type="InterPro" id="IPR020084">
    <property type="entry name" value="NUDIX_hydrolase_CS"/>
</dbReference>
<dbReference type="EMBL" id="JBHTJV010000009">
    <property type="protein sequence ID" value="MFD0917048.1"/>
    <property type="molecule type" value="Genomic_DNA"/>
</dbReference>
<evidence type="ECO:0000256" key="1">
    <source>
        <dbReference type="ARBA" id="ARBA00001946"/>
    </source>
</evidence>
<dbReference type="Pfam" id="PF09296">
    <property type="entry name" value="NUDIX-like"/>
    <property type="match status" value="1"/>
</dbReference>
<evidence type="ECO:0000256" key="8">
    <source>
        <dbReference type="ARBA" id="ARBA00023027"/>
    </source>
</evidence>
<dbReference type="PANTHER" id="PTHR42904:SF6">
    <property type="entry name" value="NAD-CAPPED RNA HYDROLASE NUDT12"/>
    <property type="match status" value="1"/>
</dbReference>
<dbReference type="InterPro" id="IPR050241">
    <property type="entry name" value="NAD-cap_RNA_hydrolase_NudC"/>
</dbReference>
<comment type="similarity">
    <text evidence="3">Belongs to the Nudix hydrolase family. NudC subfamily.</text>
</comment>
<proteinExistence type="inferred from homology"/>